<name>A0ABN1JAQ7_9CLOT</name>
<organism evidence="1 2">
    <name type="scientific">Clostridium oceanicum</name>
    <dbReference type="NCBI Taxonomy" id="1543"/>
    <lineage>
        <taxon>Bacteria</taxon>
        <taxon>Bacillati</taxon>
        <taxon>Bacillota</taxon>
        <taxon>Clostridia</taxon>
        <taxon>Eubacteriales</taxon>
        <taxon>Clostridiaceae</taxon>
        <taxon>Clostridium</taxon>
    </lineage>
</organism>
<accession>A0ABN1JAQ7</accession>
<evidence type="ECO:0000313" key="1">
    <source>
        <dbReference type="EMBL" id="GAA0733681.1"/>
    </source>
</evidence>
<protein>
    <submittedName>
        <fullName evidence="1">Uncharacterized protein</fullName>
    </submittedName>
</protein>
<dbReference type="Proteomes" id="UP001501510">
    <property type="component" value="Unassembled WGS sequence"/>
</dbReference>
<evidence type="ECO:0000313" key="2">
    <source>
        <dbReference type="Proteomes" id="UP001501510"/>
    </source>
</evidence>
<comment type="caution">
    <text evidence="1">The sequence shown here is derived from an EMBL/GenBank/DDBJ whole genome shotgun (WGS) entry which is preliminary data.</text>
</comment>
<gene>
    <name evidence="1" type="ORF">GCM10008906_04850</name>
</gene>
<reference evidence="1 2" key="1">
    <citation type="journal article" date="2019" name="Int. J. Syst. Evol. Microbiol.">
        <title>The Global Catalogue of Microorganisms (GCM) 10K type strain sequencing project: providing services to taxonomists for standard genome sequencing and annotation.</title>
        <authorList>
            <consortium name="The Broad Institute Genomics Platform"/>
            <consortium name="The Broad Institute Genome Sequencing Center for Infectious Disease"/>
            <person name="Wu L."/>
            <person name="Ma J."/>
        </authorList>
    </citation>
    <scope>NUCLEOTIDE SEQUENCE [LARGE SCALE GENOMIC DNA]</scope>
    <source>
        <strain evidence="1 2">JCM 1407</strain>
    </source>
</reference>
<sequence>MKKIKLSFDTCENTKNFCNSLLASGSFSSRGQILDTLVSNYIKNDYQITVNGTCAPISKFLISTPYMRKDFYNLSISNCSVISKKFIYNLNNIPNPNLKTDVFEFIAACTKFITSIYGQYCKCGCVENISIYYPNNSSNKTLQDSDYFHAVYILVKNRNSSVKISRYMQLKLKNRSVGPKNILWDEIQNFLLVKYKLPKDDIYTLDCKQLEFLNSNL</sequence>
<keyword evidence="2" id="KW-1185">Reference proteome</keyword>
<proteinExistence type="predicted"/>
<dbReference type="RefSeq" id="WP_343758490.1">
    <property type="nucleotide sequence ID" value="NZ_BAAACG010000003.1"/>
</dbReference>
<dbReference type="EMBL" id="BAAACG010000003">
    <property type="protein sequence ID" value="GAA0733681.1"/>
    <property type="molecule type" value="Genomic_DNA"/>
</dbReference>